<evidence type="ECO:0000256" key="7">
    <source>
        <dbReference type="ARBA" id="ARBA00022801"/>
    </source>
</evidence>
<dbReference type="InterPro" id="IPR008915">
    <property type="entry name" value="Peptidase_M50"/>
</dbReference>
<feature type="compositionally biased region" description="Low complexity" evidence="12">
    <location>
        <begin position="92"/>
        <end position="105"/>
    </location>
</feature>
<feature type="domain" description="Peptidase M50" evidence="14">
    <location>
        <begin position="278"/>
        <end position="430"/>
    </location>
</feature>
<feature type="transmembrane region" description="Helical" evidence="13">
    <location>
        <begin position="484"/>
        <end position="503"/>
    </location>
</feature>
<keyword evidence="9 13" id="KW-1133">Transmembrane helix</keyword>
<dbReference type="GO" id="GO:0008237">
    <property type="term" value="F:metallopeptidase activity"/>
    <property type="evidence" value="ECO:0007669"/>
    <property type="project" value="UniProtKB-KW"/>
</dbReference>
<comment type="subcellular location">
    <subcellularLocation>
        <location evidence="1">Plastid</location>
        <location evidence="1">Chloroplast membrane</location>
        <topology evidence="1">Multi-pass membrane protein</topology>
    </subcellularLocation>
</comment>
<keyword evidence="11 13" id="KW-0472">Membrane</keyword>
<evidence type="ECO:0000256" key="5">
    <source>
        <dbReference type="ARBA" id="ARBA00022670"/>
    </source>
</evidence>
<keyword evidence="3" id="KW-0150">Chloroplast</keyword>
<keyword evidence="7" id="KW-0378">Hydrolase</keyword>
<evidence type="ECO:0000256" key="12">
    <source>
        <dbReference type="SAM" id="MobiDB-lite"/>
    </source>
</evidence>
<evidence type="ECO:0000256" key="3">
    <source>
        <dbReference type="ARBA" id="ARBA00022528"/>
    </source>
</evidence>
<keyword evidence="16" id="KW-1185">Reference proteome</keyword>
<evidence type="ECO:0000256" key="6">
    <source>
        <dbReference type="ARBA" id="ARBA00022692"/>
    </source>
</evidence>
<dbReference type="EMBL" id="JBJQOH010000006">
    <property type="protein sequence ID" value="KAL3682049.1"/>
    <property type="molecule type" value="Genomic_DNA"/>
</dbReference>
<dbReference type="PANTHER" id="PTHR31412">
    <property type="entry name" value="ZINC METALLOPROTEASE EGY1"/>
    <property type="match status" value="1"/>
</dbReference>
<dbReference type="CDD" id="cd06160">
    <property type="entry name" value="S2P-M50_like_2"/>
    <property type="match status" value="1"/>
</dbReference>
<keyword evidence="6 13" id="KW-0812">Transmembrane</keyword>
<keyword evidence="4" id="KW-0934">Plastid</keyword>
<organism evidence="15 16">
    <name type="scientific">Riccia sorocarpa</name>
    <dbReference type="NCBI Taxonomy" id="122646"/>
    <lineage>
        <taxon>Eukaryota</taxon>
        <taxon>Viridiplantae</taxon>
        <taxon>Streptophyta</taxon>
        <taxon>Embryophyta</taxon>
        <taxon>Marchantiophyta</taxon>
        <taxon>Marchantiopsida</taxon>
        <taxon>Marchantiidae</taxon>
        <taxon>Marchantiales</taxon>
        <taxon>Ricciaceae</taxon>
        <taxon>Riccia</taxon>
    </lineage>
</organism>
<sequence>MSVCKLTLSAGAAAASELQLPIRRLKSQRWRGTKAFVVRRGFTVPDNSTARLSSTALPFRQSRKWRTSVKASSEEEHKQDSSSASKKEEISTSEAPDASAESSSSDSKESSEQAVEEENVALGSPLPGVKSSSEGVRLPKEVIDSLRDQVFGFDTFFVTGQEPYEAGVLFKGNLRGEPGKSFTKLEKRLQDKFGDQYKLFLLTNPADDRPVAVVVQKESLEPQPGVVPEWLAAAAFGLVCLGTILLRNAPTLQLALLTNNADPALITEGLIGGAITAAVLLAHEAGHFYAAKEVGAKLSVPYFIPSWQLGSFGAITRITSIIRNRSGLLKVAAAGPLTGAVAGLSIVLAGLLLSPGDGQGIIVDAGAFHDSLLIGGLAKLILGDKLQEGAKVAVNPIVLSAWAGLLINAINSIPVGELDGGRIIQAIWGRKVWSRVTGIAVGLLGLTGIFNDVALYWVVLIVFLQRGPITPQSDELTVPDEKDLALGVAVLLLGLLIYLPYPWAFSYVLPPLA</sequence>
<evidence type="ECO:0000256" key="9">
    <source>
        <dbReference type="ARBA" id="ARBA00022989"/>
    </source>
</evidence>
<evidence type="ECO:0000313" key="16">
    <source>
        <dbReference type="Proteomes" id="UP001633002"/>
    </source>
</evidence>
<dbReference type="GO" id="GO:0031969">
    <property type="term" value="C:chloroplast membrane"/>
    <property type="evidence" value="ECO:0007669"/>
    <property type="project" value="UniProtKB-SubCell"/>
</dbReference>
<dbReference type="GO" id="GO:0006508">
    <property type="term" value="P:proteolysis"/>
    <property type="evidence" value="ECO:0007669"/>
    <property type="project" value="UniProtKB-KW"/>
</dbReference>
<protein>
    <recommendedName>
        <fullName evidence="14">Peptidase M50 domain-containing protein</fullName>
    </recommendedName>
</protein>
<keyword evidence="10" id="KW-0482">Metalloprotease</keyword>
<keyword evidence="8" id="KW-0809">Transit peptide</keyword>
<reference evidence="15 16" key="1">
    <citation type="submission" date="2024-09" db="EMBL/GenBank/DDBJ databases">
        <title>Chromosome-scale assembly of Riccia sorocarpa.</title>
        <authorList>
            <person name="Paukszto L."/>
        </authorList>
    </citation>
    <scope>NUCLEOTIDE SEQUENCE [LARGE SCALE GENOMIC DNA]</scope>
    <source>
        <strain evidence="15">LP-2024</strain>
        <tissue evidence="15">Aerial parts of the thallus</tissue>
    </source>
</reference>
<evidence type="ECO:0000256" key="8">
    <source>
        <dbReference type="ARBA" id="ARBA00022946"/>
    </source>
</evidence>
<name>A0ABD3GUK1_9MARC</name>
<proteinExistence type="inferred from homology"/>
<dbReference type="PANTHER" id="PTHR31412:SF5">
    <property type="entry name" value="ZINC METALLOPROTEASE EGY2, CHLOROPLASTIC-RELATED"/>
    <property type="match status" value="1"/>
</dbReference>
<feature type="transmembrane region" description="Helical" evidence="13">
    <location>
        <begin position="331"/>
        <end position="354"/>
    </location>
</feature>
<accession>A0ABD3GUK1</accession>
<feature type="region of interest" description="Disordered" evidence="12">
    <location>
        <begin position="64"/>
        <end position="134"/>
    </location>
</feature>
<evidence type="ECO:0000259" key="14">
    <source>
        <dbReference type="Pfam" id="PF02163"/>
    </source>
</evidence>
<feature type="compositionally biased region" description="Basic and acidic residues" evidence="12">
    <location>
        <begin position="72"/>
        <end position="90"/>
    </location>
</feature>
<feature type="transmembrane region" description="Helical" evidence="13">
    <location>
        <begin position="436"/>
        <end position="464"/>
    </location>
</feature>
<dbReference type="Pfam" id="PF02163">
    <property type="entry name" value="Peptidase_M50"/>
    <property type="match status" value="1"/>
</dbReference>
<evidence type="ECO:0000256" key="11">
    <source>
        <dbReference type="ARBA" id="ARBA00023136"/>
    </source>
</evidence>
<dbReference type="InterPro" id="IPR044838">
    <property type="entry name" value="EGY1-like"/>
</dbReference>
<evidence type="ECO:0000256" key="2">
    <source>
        <dbReference type="ARBA" id="ARBA00007931"/>
    </source>
</evidence>
<dbReference type="Proteomes" id="UP001633002">
    <property type="component" value="Unassembled WGS sequence"/>
</dbReference>
<keyword evidence="5" id="KW-0645">Protease</keyword>
<dbReference type="AlphaFoldDB" id="A0ABD3GUK1"/>
<comment type="similarity">
    <text evidence="2">Belongs to the peptidase M50B family.</text>
</comment>
<gene>
    <name evidence="15" type="ORF">R1sor_000071</name>
</gene>
<evidence type="ECO:0000256" key="1">
    <source>
        <dbReference type="ARBA" id="ARBA00004508"/>
    </source>
</evidence>
<evidence type="ECO:0000256" key="13">
    <source>
        <dbReference type="SAM" id="Phobius"/>
    </source>
</evidence>
<evidence type="ECO:0000256" key="10">
    <source>
        <dbReference type="ARBA" id="ARBA00023049"/>
    </source>
</evidence>
<comment type="caution">
    <text evidence="15">The sequence shown here is derived from an EMBL/GenBank/DDBJ whole genome shotgun (WGS) entry which is preliminary data.</text>
</comment>
<evidence type="ECO:0000313" key="15">
    <source>
        <dbReference type="EMBL" id="KAL3682049.1"/>
    </source>
</evidence>
<evidence type="ECO:0000256" key="4">
    <source>
        <dbReference type="ARBA" id="ARBA00022640"/>
    </source>
</evidence>